<dbReference type="PANTHER" id="PTHR34148:SF1">
    <property type="entry name" value="ADENOSYLCOBINAMIDE-GDP RIBAZOLETRANSFERASE"/>
    <property type="match status" value="1"/>
</dbReference>
<dbReference type="Pfam" id="PF02654">
    <property type="entry name" value="CobS"/>
    <property type="match status" value="1"/>
</dbReference>
<evidence type="ECO:0000256" key="17">
    <source>
        <dbReference type="ARBA" id="ARBA00048623"/>
    </source>
</evidence>
<evidence type="ECO:0000313" key="21">
    <source>
        <dbReference type="Proteomes" id="UP000198923"/>
    </source>
</evidence>
<dbReference type="GO" id="GO:0005886">
    <property type="term" value="C:plasma membrane"/>
    <property type="evidence" value="ECO:0007669"/>
    <property type="project" value="UniProtKB-SubCell"/>
</dbReference>
<evidence type="ECO:0000256" key="1">
    <source>
        <dbReference type="ARBA" id="ARBA00001946"/>
    </source>
</evidence>
<dbReference type="UniPathway" id="UPA00148">
    <property type="reaction ID" value="UER00238"/>
</dbReference>
<keyword evidence="9 19" id="KW-0808">Transferase</keyword>
<feature type="transmembrane region" description="Helical" evidence="19">
    <location>
        <begin position="105"/>
        <end position="124"/>
    </location>
</feature>
<evidence type="ECO:0000256" key="3">
    <source>
        <dbReference type="ARBA" id="ARBA00004663"/>
    </source>
</evidence>
<keyword evidence="7 19" id="KW-1003">Cell membrane</keyword>
<evidence type="ECO:0000256" key="8">
    <source>
        <dbReference type="ARBA" id="ARBA00022573"/>
    </source>
</evidence>
<feature type="transmembrane region" description="Helical" evidence="19">
    <location>
        <begin position="53"/>
        <end position="71"/>
    </location>
</feature>
<reference evidence="20 21" key="1">
    <citation type="submission" date="2016-10" db="EMBL/GenBank/DDBJ databases">
        <authorList>
            <person name="de Groot N.N."/>
        </authorList>
    </citation>
    <scope>NUCLEOTIDE SEQUENCE [LARGE SCALE GENOMIC DNA]</scope>
    <source>
        <strain evidence="20 21">CPCC 201354</strain>
    </source>
</reference>
<evidence type="ECO:0000256" key="11">
    <source>
        <dbReference type="ARBA" id="ARBA00022842"/>
    </source>
</evidence>
<dbReference type="GO" id="GO:0051073">
    <property type="term" value="F:adenosylcobinamide-GDP ribazoletransferase activity"/>
    <property type="evidence" value="ECO:0007669"/>
    <property type="project" value="UniProtKB-UniRule"/>
</dbReference>
<dbReference type="EMBL" id="FNCN01000038">
    <property type="protein sequence ID" value="SDI20972.1"/>
    <property type="molecule type" value="Genomic_DNA"/>
</dbReference>
<evidence type="ECO:0000256" key="7">
    <source>
        <dbReference type="ARBA" id="ARBA00022475"/>
    </source>
</evidence>
<feature type="transmembrane region" description="Helical" evidence="19">
    <location>
        <begin position="173"/>
        <end position="193"/>
    </location>
</feature>
<gene>
    <name evidence="19" type="primary">cobS</name>
    <name evidence="20" type="ORF">SAMN05421505_13839</name>
</gene>
<keyword evidence="12 19" id="KW-1133">Transmembrane helix</keyword>
<evidence type="ECO:0000256" key="10">
    <source>
        <dbReference type="ARBA" id="ARBA00022692"/>
    </source>
</evidence>
<comment type="subcellular location">
    <subcellularLocation>
        <location evidence="2 19">Cell membrane</location>
        <topology evidence="2 19">Multi-pass membrane protein</topology>
    </subcellularLocation>
</comment>
<evidence type="ECO:0000256" key="18">
    <source>
        <dbReference type="ARBA" id="ARBA00049504"/>
    </source>
</evidence>
<feature type="transmembrane region" description="Helical" evidence="19">
    <location>
        <begin position="230"/>
        <end position="246"/>
    </location>
</feature>
<comment type="cofactor">
    <cofactor evidence="1 19">
        <name>Mg(2+)</name>
        <dbReference type="ChEBI" id="CHEBI:18420"/>
    </cofactor>
</comment>
<dbReference type="STRING" id="504805.SAMN05421505_13839"/>
<evidence type="ECO:0000256" key="9">
    <source>
        <dbReference type="ARBA" id="ARBA00022679"/>
    </source>
</evidence>
<keyword evidence="8 19" id="KW-0169">Cobalamin biosynthesis</keyword>
<keyword evidence="10 19" id="KW-0812">Transmembrane</keyword>
<name>A0A1G8IQ45_9ACTN</name>
<dbReference type="AlphaFoldDB" id="A0A1G8IQ45"/>
<keyword evidence="11 19" id="KW-0460">Magnesium</keyword>
<evidence type="ECO:0000256" key="12">
    <source>
        <dbReference type="ARBA" id="ARBA00022989"/>
    </source>
</evidence>
<evidence type="ECO:0000256" key="4">
    <source>
        <dbReference type="ARBA" id="ARBA00010561"/>
    </source>
</evidence>
<feature type="transmembrane region" description="Helical" evidence="19">
    <location>
        <begin position="29"/>
        <end position="47"/>
    </location>
</feature>
<keyword evidence="21" id="KW-1185">Reference proteome</keyword>
<comment type="pathway">
    <text evidence="3 19">Cofactor biosynthesis; adenosylcobalamin biosynthesis; adenosylcobalamin from cob(II)yrinate a,c-diamide: step 7/7.</text>
</comment>
<comment type="function">
    <text evidence="14 19">Joins adenosylcobinamide-GDP and alpha-ribazole to generate adenosylcobalamin (Ado-cobalamin). Also synthesizes adenosylcobalamin 5'-phosphate from adenosylcobinamide-GDP and alpha-ribazole 5'-phosphate.</text>
</comment>
<keyword evidence="13 19" id="KW-0472">Membrane</keyword>
<protein>
    <recommendedName>
        <fullName evidence="6 19">Adenosylcobinamide-GDP ribazoletransferase</fullName>
        <ecNumber evidence="5 19">2.7.8.26</ecNumber>
    </recommendedName>
    <alternativeName>
        <fullName evidence="16 19">Cobalamin synthase</fullName>
    </alternativeName>
    <alternativeName>
        <fullName evidence="15 19">Cobalamin-5'-phosphate synthase</fullName>
    </alternativeName>
</protein>
<comment type="similarity">
    <text evidence="4 19">Belongs to the CobS family.</text>
</comment>
<organism evidence="20 21">
    <name type="scientific">Sinosporangium album</name>
    <dbReference type="NCBI Taxonomy" id="504805"/>
    <lineage>
        <taxon>Bacteria</taxon>
        <taxon>Bacillati</taxon>
        <taxon>Actinomycetota</taxon>
        <taxon>Actinomycetes</taxon>
        <taxon>Streptosporangiales</taxon>
        <taxon>Streptosporangiaceae</taxon>
        <taxon>Sinosporangium</taxon>
    </lineage>
</organism>
<evidence type="ECO:0000256" key="16">
    <source>
        <dbReference type="ARBA" id="ARBA00032853"/>
    </source>
</evidence>
<evidence type="ECO:0000256" key="15">
    <source>
        <dbReference type="ARBA" id="ARBA00032605"/>
    </source>
</evidence>
<dbReference type="PANTHER" id="PTHR34148">
    <property type="entry name" value="ADENOSYLCOBINAMIDE-GDP RIBAZOLETRANSFERASE"/>
    <property type="match status" value="1"/>
</dbReference>
<dbReference type="EC" id="2.7.8.26" evidence="5 19"/>
<evidence type="ECO:0000256" key="14">
    <source>
        <dbReference type="ARBA" id="ARBA00025228"/>
    </source>
</evidence>
<evidence type="ECO:0000256" key="19">
    <source>
        <dbReference type="HAMAP-Rule" id="MF_00719"/>
    </source>
</evidence>
<evidence type="ECO:0000256" key="6">
    <source>
        <dbReference type="ARBA" id="ARBA00015850"/>
    </source>
</evidence>
<dbReference type="InterPro" id="IPR003805">
    <property type="entry name" value="CobS"/>
</dbReference>
<comment type="catalytic activity">
    <reaction evidence="17 19">
        <text>alpha-ribazole + adenosylcob(III)inamide-GDP = adenosylcob(III)alamin + GMP + H(+)</text>
        <dbReference type="Rhea" id="RHEA:16049"/>
        <dbReference type="ChEBI" id="CHEBI:10329"/>
        <dbReference type="ChEBI" id="CHEBI:15378"/>
        <dbReference type="ChEBI" id="CHEBI:18408"/>
        <dbReference type="ChEBI" id="CHEBI:58115"/>
        <dbReference type="ChEBI" id="CHEBI:60487"/>
        <dbReference type="EC" id="2.7.8.26"/>
    </reaction>
</comment>
<accession>A0A1G8IQ45</accession>
<dbReference type="Proteomes" id="UP000198923">
    <property type="component" value="Unassembled WGS sequence"/>
</dbReference>
<dbReference type="GO" id="GO:0009236">
    <property type="term" value="P:cobalamin biosynthetic process"/>
    <property type="evidence" value="ECO:0007669"/>
    <property type="project" value="UniProtKB-UniRule"/>
</dbReference>
<dbReference type="GO" id="GO:0008818">
    <property type="term" value="F:cobalamin 5'-phosphate synthase activity"/>
    <property type="evidence" value="ECO:0007669"/>
    <property type="project" value="UniProtKB-UniRule"/>
</dbReference>
<evidence type="ECO:0000256" key="2">
    <source>
        <dbReference type="ARBA" id="ARBA00004651"/>
    </source>
</evidence>
<evidence type="ECO:0000256" key="5">
    <source>
        <dbReference type="ARBA" id="ARBA00013200"/>
    </source>
</evidence>
<comment type="catalytic activity">
    <reaction evidence="18 19">
        <text>alpha-ribazole 5'-phosphate + adenosylcob(III)inamide-GDP = adenosylcob(III)alamin 5'-phosphate + GMP + H(+)</text>
        <dbReference type="Rhea" id="RHEA:23560"/>
        <dbReference type="ChEBI" id="CHEBI:15378"/>
        <dbReference type="ChEBI" id="CHEBI:57918"/>
        <dbReference type="ChEBI" id="CHEBI:58115"/>
        <dbReference type="ChEBI" id="CHEBI:60487"/>
        <dbReference type="ChEBI" id="CHEBI:60493"/>
        <dbReference type="EC" id="2.7.8.26"/>
    </reaction>
</comment>
<evidence type="ECO:0000256" key="13">
    <source>
        <dbReference type="ARBA" id="ARBA00023136"/>
    </source>
</evidence>
<dbReference type="HAMAP" id="MF_00719">
    <property type="entry name" value="CobS"/>
    <property type="match status" value="1"/>
</dbReference>
<sequence length="280" mass="27899">MDGVRLAFGVLSVVPVRFPQVDRASAGRAMVLAPLVGLVLGGAAALVMWVAGLFVGGLLPAVLAVGVLALLTRGLHLDGLADLADGLGSGKPADGALDIMKKSDIGPFGVMTLIVVLLVQVTAAAEAGPYALVVACVTGRLAITWACGGRVPAARPGGLGAMVAGSVTRTGQVAATAAVVAGAVLLSWAQGLWAQGLWGQGLWGQGLWGQGLWGQGLWGQEAWGQGVSPVAYPVAVLAGLAAAWGLRRHAVRRLGGITGDVLGALTETAAAVSLVVAAAF</sequence>
<proteinExistence type="inferred from homology"/>
<evidence type="ECO:0000313" key="20">
    <source>
        <dbReference type="EMBL" id="SDI20972.1"/>
    </source>
</evidence>